<dbReference type="NCBIfam" id="TIGR00079">
    <property type="entry name" value="pept_deformyl"/>
    <property type="match status" value="1"/>
</dbReference>
<evidence type="ECO:0000256" key="2">
    <source>
        <dbReference type="ARBA" id="ARBA00022723"/>
    </source>
</evidence>
<dbReference type="CDD" id="cd00487">
    <property type="entry name" value="Pep_deformylase"/>
    <property type="match status" value="1"/>
</dbReference>
<evidence type="ECO:0000256" key="4">
    <source>
        <dbReference type="ARBA" id="ARBA00022917"/>
    </source>
</evidence>
<dbReference type="PIRSF" id="PIRSF004749">
    <property type="entry name" value="Pep_def"/>
    <property type="match status" value="1"/>
</dbReference>
<dbReference type="PANTHER" id="PTHR10458:SF22">
    <property type="entry name" value="PEPTIDE DEFORMYLASE"/>
    <property type="match status" value="1"/>
</dbReference>
<keyword evidence="4 6" id="KW-0648">Protein biosynthesis</keyword>
<evidence type="ECO:0000256" key="3">
    <source>
        <dbReference type="ARBA" id="ARBA00022801"/>
    </source>
</evidence>
<dbReference type="EMBL" id="CP001047">
    <property type="protein sequence ID" value="ACF07464.1"/>
    <property type="molecule type" value="Genomic_DNA"/>
</dbReference>
<feature type="active site" evidence="6">
    <location>
        <position position="157"/>
    </location>
</feature>
<evidence type="ECO:0000256" key="5">
    <source>
        <dbReference type="ARBA" id="ARBA00023004"/>
    </source>
</evidence>
<dbReference type="InterPro" id="IPR036821">
    <property type="entry name" value="Peptide_deformylase_sf"/>
</dbReference>
<protein>
    <recommendedName>
        <fullName evidence="6">Peptide deformylase</fullName>
        <shortName evidence="6">PDF</shortName>
        <ecNumber evidence="6">3.5.1.88</ecNumber>
    </recommendedName>
    <alternativeName>
        <fullName evidence="6">Polypeptide deformylase</fullName>
    </alternativeName>
</protein>
<dbReference type="GO" id="GO:0006412">
    <property type="term" value="P:translation"/>
    <property type="evidence" value="ECO:0007669"/>
    <property type="project" value="UniProtKB-UniRule"/>
</dbReference>
<dbReference type="GO" id="GO:0046872">
    <property type="term" value="F:metal ion binding"/>
    <property type="evidence" value="ECO:0007669"/>
    <property type="project" value="UniProtKB-KW"/>
</dbReference>
<dbReference type="Gene3D" id="3.90.45.10">
    <property type="entry name" value="Peptide deformylase"/>
    <property type="match status" value="1"/>
</dbReference>
<feature type="binding site" evidence="6">
    <location>
        <position position="160"/>
    </location>
    <ligand>
        <name>Fe cation</name>
        <dbReference type="ChEBI" id="CHEBI:24875"/>
    </ligand>
</feature>
<dbReference type="RefSeq" id="WP_012498421.1">
    <property type="nucleotide sequence ID" value="NC_011025.1"/>
</dbReference>
<dbReference type="eggNOG" id="COG0242">
    <property type="taxonomic scope" value="Bacteria"/>
</dbReference>
<proteinExistence type="inferred from homology"/>
<dbReference type="PANTHER" id="PTHR10458">
    <property type="entry name" value="PEPTIDE DEFORMYLASE"/>
    <property type="match status" value="1"/>
</dbReference>
<feature type="binding site" evidence="6">
    <location>
        <position position="109"/>
    </location>
    <ligand>
        <name>Fe cation</name>
        <dbReference type="ChEBI" id="CHEBI:24875"/>
    </ligand>
</feature>
<accession>B3PN62</accession>
<keyword evidence="2 6" id="KW-0479">Metal-binding</keyword>
<keyword evidence="8" id="KW-1185">Reference proteome</keyword>
<sequence>MFKFEDVTLIELPNKTLRQKSNDITLPLTKEDEDLIQKMIFHVDDSQEKETKFRPAVGVAAVQYGILKNVFYILLKDENNEVLFKDALINPQMVAHSEHKLALDEGEGCLSVNQNDPGQAGYVPRYARVVMKAYSYYEKKEKTYDVSGYLAIIFQHEYDHLFGKLFIDHLNKKEPWKVPKNTTII</sequence>
<gene>
    <name evidence="6 7" type="primary">def</name>
    <name evidence="7" type="ordered locus">MARTH_orf699</name>
</gene>
<comment type="similarity">
    <text evidence="1 6">Belongs to the polypeptide deformylase family.</text>
</comment>
<evidence type="ECO:0000313" key="8">
    <source>
        <dbReference type="Proteomes" id="UP000008812"/>
    </source>
</evidence>
<dbReference type="Proteomes" id="UP000008812">
    <property type="component" value="Chromosome"/>
</dbReference>
<dbReference type="AlphaFoldDB" id="B3PN62"/>
<dbReference type="Pfam" id="PF01327">
    <property type="entry name" value="Pep_deformylase"/>
    <property type="match status" value="1"/>
</dbReference>
<comment type="catalytic activity">
    <reaction evidence="6">
        <text>N-terminal N-formyl-L-methionyl-[peptide] + H2O = N-terminal L-methionyl-[peptide] + formate</text>
        <dbReference type="Rhea" id="RHEA:24420"/>
        <dbReference type="Rhea" id="RHEA-COMP:10639"/>
        <dbReference type="Rhea" id="RHEA-COMP:10640"/>
        <dbReference type="ChEBI" id="CHEBI:15377"/>
        <dbReference type="ChEBI" id="CHEBI:15740"/>
        <dbReference type="ChEBI" id="CHEBI:49298"/>
        <dbReference type="ChEBI" id="CHEBI:64731"/>
        <dbReference type="EC" id="3.5.1.88"/>
    </reaction>
</comment>
<dbReference type="HAMAP" id="MF_00163">
    <property type="entry name" value="Pep_deformylase"/>
    <property type="match status" value="1"/>
</dbReference>
<feature type="binding site" evidence="6">
    <location>
        <position position="156"/>
    </location>
    <ligand>
        <name>Fe cation</name>
        <dbReference type="ChEBI" id="CHEBI:24875"/>
    </ligand>
</feature>
<evidence type="ECO:0000313" key="7">
    <source>
        <dbReference type="EMBL" id="ACF07464.1"/>
    </source>
</evidence>
<dbReference type="SUPFAM" id="SSF56420">
    <property type="entry name" value="Peptide deformylase"/>
    <property type="match status" value="1"/>
</dbReference>
<keyword evidence="5 6" id="KW-0408">Iron</keyword>
<name>B3PN62_META1</name>
<dbReference type="FunFam" id="3.90.45.10:FF:000002">
    <property type="entry name" value="Peptide deformylase"/>
    <property type="match status" value="1"/>
</dbReference>
<dbReference type="InterPro" id="IPR023635">
    <property type="entry name" value="Peptide_deformylase"/>
</dbReference>
<dbReference type="KEGG" id="mat:MARTH_orf699"/>
<organism evidence="7 8">
    <name type="scientific">Metamycoplasma arthritidis (strain 158L3-1)</name>
    <name type="common">Mycoplasma arthritidis</name>
    <dbReference type="NCBI Taxonomy" id="243272"/>
    <lineage>
        <taxon>Bacteria</taxon>
        <taxon>Bacillati</taxon>
        <taxon>Mycoplasmatota</taxon>
        <taxon>Mycoplasmoidales</taxon>
        <taxon>Metamycoplasmataceae</taxon>
        <taxon>Metamycoplasma</taxon>
    </lineage>
</organism>
<dbReference type="HOGENOM" id="CLU_061901_4_0_14"/>
<dbReference type="EC" id="3.5.1.88" evidence="6"/>
<reference evidence="7 8" key="1">
    <citation type="journal article" date="2008" name="Infect. Immun.">
        <title>Genome of Mycoplasma arthritidis.</title>
        <authorList>
            <person name="Dybvig K."/>
            <person name="Zuhua C."/>
            <person name="Lao P."/>
            <person name="Jordan D.S."/>
            <person name="French C.T."/>
            <person name="Tu A.H."/>
            <person name="Loraine A.E."/>
        </authorList>
    </citation>
    <scope>NUCLEOTIDE SEQUENCE [LARGE SCALE GENOMIC DNA]</scope>
    <source>
        <strain evidence="7 8">158L3-1</strain>
    </source>
</reference>
<dbReference type="STRING" id="243272.MARTH_orf699"/>
<comment type="function">
    <text evidence="6">Removes the formyl group from the N-terminal Met of newly synthesized proteins. Requires at least a dipeptide for an efficient rate of reaction. N-terminal L-methionine is a prerequisite for activity but the enzyme has broad specificity at other positions.</text>
</comment>
<evidence type="ECO:0000256" key="1">
    <source>
        <dbReference type="ARBA" id="ARBA00010759"/>
    </source>
</evidence>
<evidence type="ECO:0000256" key="6">
    <source>
        <dbReference type="HAMAP-Rule" id="MF_00163"/>
    </source>
</evidence>
<comment type="cofactor">
    <cofactor evidence="6">
        <name>Fe(2+)</name>
        <dbReference type="ChEBI" id="CHEBI:29033"/>
    </cofactor>
    <text evidence="6">Binds 1 Fe(2+) ion.</text>
</comment>
<dbReference type="GO" id="GO:0042586">
    <property type="term" value="F:peptide deformylase activity"/>
    <property type="evidence" value="ECO:0007669"/>
    <property type="project" value="UniProtKB-UniRule"/>
</dbReference>
<dbReference type="PRINTS" id="PR01576">
    <property type="entry name" value="PDEFORMYLASE"/>
</dbReference>
<keyword evidence="3 6" id="KW-0378">Hydrolase</keyword>